<evidence type="ECO:0000256" key="3">
    <source>
        <dbReference type="ARBA" id="ARBA00022475"/>
    </source>
</evidence>
<dbReference type="FunFam" id="1.10.3720.10:FF:000003">
    <property type="entry name" value="Aliphatic sulfonate ABC transporter permease"/>
    <property type="match status" value="1"/>
</dbReference>
<dbReference type="Pfam" id="PF00528">
    <property type="entry name" value="BPD_transp_1"/>
    <property type="match status" value="1"/>
</dbReference>
<dbReference type="AlphaFoldDB" id="A0AAW9NE35"/>
<protein>
    <submittedName>
        <fullName evidence="9">ABC transporter permease</fullName>
    </submittedName>
</protein>
<evidence type="ECO:0000256" key="4">
    <source>
        <dbReference type="ARBA" id="ARBA00022692"/>
    </source>
</evidence>
<keyword evidence="2 7" id="KW-0813">Transport</keyword>
<reference evidence="9 10" key="1">
    <citation type="submission" date="2023-03" db="EMBL/GenBank/DDBJ databases">
        <title>Bacillus Genome Sequencing.</title>
        <authorList>
            <person name="Dunlap C."/>
        </authorList>
    </citation>
    <scope>NUCLEOTIDE SEQUENCE [LARGE SCALE GENOMIC DNA]</scope>
    <source>
        <strain evidence="9 10">B-41290</strain>
    </source>
</reference>
<name>A0AAW9NE35_9BACI</name>
<comment type="subcellular location">
    <subcellularLocation>
        <location evidence="1 7">Cell membrane</location>
        <topology evidence="1 7">Multi-pass membrane protein</topology>
    </subcellularLocation>
</comment>
<proteinExistence type="inferred from homology"/>
<comment type="caution">
    <text evidence="9">The sequence shown here is derived from an EMBL/GenBank/DDBJ whole genome shotgun (WGS) entry which is preliminary data.</text>
</comment>
<dbReference type="SUPFAM" id="SSF161098">
    <property type="entry name" value="MetI-like"/>
    <property type="match status" value="1"/>
</dbReference>
<accession>A0AAW9NE35</accession>
<dbReference type="Gene3D" id="1.10.3720.10">
    <property type="entry name" value="MetI-like"/>
    <property type="match status" value="1"/>
</dbReference>
<comment type="similarity">
    <text evidence="7">Belongs to the binding-protein-dependent transport system permease family.</text>
</comment>
<evidence type="ECO:0000256" key="7">
    <source>
        <dbReference type="RuleBase" id="RU363032"/>
    </source>
</evidence>
<dbReference type="InterPro" id="IPR000515">
    <property type="entry name" value="MetI-like"/>
</dbReference>
<feature type="transmembrane region" description="Helical" evidence="7">
    <location>
        <begin position="27"/>
        <end position="44"/>
    </location>
</feature>
<keyword evidence="5 7" id="KW-1133">Transmembrane helix</keyword>
<evidence type="ECO:0000256" key="2">
    <source>
        <dbReference type="ARBA" id="ARBA00022448"/>
    </source>
</evidence>
<dbReference type="GO" id="GO:0005886">
    <property type="term" value="C:plasma membrane"/>
    <property type="evidence" value="ECO:0007669"/>
    <property type="project" value="UniProtKB-SubCell"/>
</dbReference>
<evidence type="ECO:0000256" key="1">
    <source>
        <dbReference type="ARBA" id="ARBA00004651"/>
    </source>
</evidence>
<keyword evidence="6 7" id="KW-0472">Membrane</keyword>
<dbReference type="CDD" id="cd06261">
    <property type="entry name" value="TM_PBP2"/>
    <property type="match status" value="1"/>
</dbReference>
<dbReference type="InterPro" id="IPR035906">
    <property type="entry name" value="MetI-like_sf"/>
</dbReference>
<evidence type="ECO:0000259" key="8">
    <source>
        <dbReference type="PROSITE" id="PS50928"/>
    </source>
</evidence>
<feature type="transmembrane region" description="Helical" evidence="7">
    <location>
        <begin position="117"/>
        <end position="137"/>
    </location>
</feature>
<evidence type="ECO:0000313" key="9">
    <source>
        <dbReference type="EMBL" id="MEC0273384.1"/>
    </source>
</evidence>
<dbReference type="PANTHER" id="PTHR30151:SF38">
    <property type="entry name" value="ALIPHATIC SULFONATES TRANSPORT PERMEASE PROTEIN SSUC-RELATED"/>
    <property type="match status" value="1"/>
</dbReference>
<dbReference type="PANTHER" id="PTHR30151">
    <property type="entry name" value="ALKANE SULFONATE ABC TRANSPORTER-RELATED, MEMBRANE SUBUNIT"/>
    <property type="match status" value="1"/>
</dbReference>
<evidence type="ECO:0000256" key="6">
    <source>
        <dbReference type="ARBA" id="ARBA00023136"/>
    </source>
</evidence>
<feature type="transmembrane region" description="Helical" evidence="7">
    <location>
        <begin position="239"/>
        <end position="261"/>
    </location>
</feature>
<feature type="domain" description="ABC transmembrane type-1" evidence="8">
    <location>
        <begin position="78"/>
        <end position="258"/>
    </location>
</feature>
<feature type="transmembrane region" description="Helical" evidence="7">
    <location>
        <begin position="197"/>
        <end position="218"/>
    </location>
</feature>
<feature type="transmembrane region" description="Helical" evidence="7">
    <location>
        <begin position="144"/>
        <end position="163"/>
    </location>
</feature>
<sequence length="274" mass="30165">MSTQTVAQNKHLVIRDTTKQSKLAKSALRGSVLPVVVLIAWQALGSVGILPAQLFSSPLLIVMTFIDLVQSGEMGMHLQISLTRAFLGFALGGFLGLLLGVIVGMQKKSEEYLNPSIQMLRTVPLLAITPLFIMWFGFGELSKVLLIALGAFFPLYLQTFLGLRNVDKKLYDVALILEFSRREQITKLMIPAALPNILLGIRLALSAAWMCLVVAELLGADRGVGFMIQDARSFMQTDVVFVGIIIFALAGKISDSLVRFLENHLLKWQDSFKA</sequence>
<dbReference type="PROSITE" id="PS50928">
    <property type="entry name" value="ABC_TM1"/>
    <property type="match status" value="1"/>
</dbReference>
<evidence type="ECO:0000256" key="5">
    <source>
        <dbReference type="ARBA" id="ARBA00022989"/>
    </source>
</evidence>
<keyword evidence="3" id="KW-1003">Cell membrane</keyword>
<dbReference type="Proteomes" id="UP001307168">
    <property type="component" value="Unassembled WGS sequence"/>
</dbReference>
<dbReference type="GO" id="GO:0042918">
    <property type="term" value="P:alkanesulfonate transmembrane transport"/>
    <property type="evidence" value="ECO:0007669"/>
    <property type="project" value="UniProtKB-ARBA"/>
</dbReference>
<dbReference type="EMBL" id="JARNBH010000012">
    <property type="protein sequence ID" value="MEC0273384.1"/>
    <property type="molecule type" value="Genomic_DNA"/>
</dbReference>
<organism evidence="9 10">
    <name type="scientific">Peribacillus castrilensis</name>
    <dbReference type="NCBI Taxonomy" id="2897690"/>
    <lineage>
        <taxon>Bacteria</taxon>
        <taxon>Bacillati</taxon>
        <taxon>Bacillota</taxon>
        <taxon>Bacilli</taxon>
        <taxon>Bacillales</taxon>
        <taxon>Bacillaceae</taxon>
        <taxon>Peribacillus</taxon>
    </lineage>
</organism>
<evidence type="ECO:0000313" key="10">
    <source>
        <dbReference type="Proteomes" id="UP001307168"/>
    </source>
</evidence>
<keyword evidence="10" id="KW-1185">Reference proteome</keyword>
<keyword evidence="4 7" id="KW-0812">Transmembrane</keyword>
<gene>
    <name evidence="9" type="ORF">P4706_10035</name>
</gene>
<feature type="transmembrane region" description="Helical" evidence="7">
    <location>
        <begin position="81"/>
        <end position="105"/>
    </location>
</feature>